<dbReference type="GeneID" id="33564830"/>
<dbReference type="AlphaFoldDB" id="A0A1Y2H1C8"/>
<evidence type="ECO:0000313" key="2">
    <source>
        <dbReference type="EMBL" id="ORZ27523.1"/>
    </source>
</evidence>
<gene>
    <name evidence="2" type="ORF">BCR41DRAFT_346928</name>
</gene>
<name>A0A1Y2H1C8_9FUNG</name>
<feature type="compositionally biased region" description="Basic and acidic residues" evidence="1">
    <location>
        <begin position="54"/>
        <end position="70"/>
    </location>
</feature>
<feature type="compositionally biased region" description="Polar residues" evidence="1">
    <location>
        <begin position="95"/>
        <end position="113"/>
    </location>
</feature>
<sequence>MHASELSRANALSRYASHYLRLVMTPSRRREYFDAWAITNASYTARTFTSHTKSPVEKSSPKTLDPDKIKGPGGLTMTQIGRLVKESRTRDLEYQANTKAKQSSTSNIAENKK</sequence>
<dbReference type="EMBL" id="MCFF01000004">
    <property type="protein sequence ID" value="ORZ27523.1"/>
    <property type="molecule type" value="Genomic_DNA"/>
</dbReference>
<dbReference type="InParanoid" id="A0A1Y2H1C8"/>
<evidence type="ECO:0000313" key="3">
    <source>
        <dbReference type="Proteomes" id="UP000193648"/>
    </source>
</evidence>
<dbReference type="OrthoDB" id="2396745at2759"/>
<dbReference type="RefSeq" id="XP_021885250.1">
    <property type="nucleotide sequence ID" value="XM_022022986.1"/>
</dbReference>
<accession>A0A1Y2H1C8</accession>
<keyword evidence="3" id="KW-1185">Reference proteome</keyword>
<dbReference type="Proteomes" id="UP000193648">
    <property type="component" value="Unassembled WGS sequence"/>
</dbReference>
<comment type="caution">
    <text evidence="2">The sequence shown here is derived from an EMBL/GenBank/DDBJ whole genome shotgun (WGS) entry which is preliminary data.</text>
</comment>
<proteinExistence type="predicted"/>
<feature type="compositionally biased region" description="Basic and acidic residues" evidence="1">
    <location>
        <begin position="83"/>
        <end position="93"/>
    </location>
</feature>
<feature type="region of interest" description="Disordered" evidence="1">
    <location>
        <begin position="48"/>
        <end position="113"/>
    </location>
</feature>
<organism evidence="2 3">
    <name type="scientific">Lobosporangium transversale</name>
    <dbReference type="NCBI Taxonomy" id="64571"/>
    <lineage>
        <taxon>Eukaryota</taxon>
        <taxon>Fungi</taxon>
        <taxon>Fungi incertae sedis</taxon>
        <taxon>Mucoromycota</taxon>
        <taxon>Mortierellomycotina</taxon>
        <taxon>Mortierellomycetes</taxon>
        <taxon>Mortierellales</taxon>
        <taxon>Mortierellaceae</taxon>
        <taxon>Lobosporangium</taxon>
    </lineage>
</organism>
<reference evidence="2 3" key="1">
    <citation type="submission" date="2016-07" db="EMBL/GenBank/DDBJ databases">
        <title>Pervasive Adenine N6-methylation of Active Genes in Fungi.</title>
        <authorList>
            <consortium name="DOE Joint Genome Institute"/>
            <person name="Mondo S.J."/>
            <person name="Dannebaum R.O."/>
            <person name="Kuo R.C."/>
            <person name="Labutti K."/>
            <person name="Haridas S."/>
            <person name="Kuo A."/>
            <person name="Salamov A."/>
            <person name="Ahrendt S.R."/>
            <person name="Lipzen A."/>
            <person name="Sullivan W."/>
            <person name="Andreopoulos W.B."/>
            <person name="Clum A."/>
            <person name="Lindquist E."/>
            <person name="Daum C."/>
            <person name="Ramamoorthy G.K."/>
            <person name="Gryganskyi A."/>
            <person name="Culley D."/>
            <person name="Magnuson J.K."/>
            <person name="James T.Y."/>
            <person name="O'Malley M.A."/>
            <person name="Stajich J.E."/>
            <person name="Spatafora J.W."/>
            <person name="Visel A."/>
            <person name="Grigoriev I.V."/>
        </authorList>
    </citation>
    <scope>NUCLEOTIDE SEQUENCE [LARGE SCALE GENOMIC DNA]</scope>
    <source>
        <strain evidence="2 3">NRRL 3116</strain>
    </source>
</reference>
<evidence type="ECO:0000256" key="1">
    <source>
        <dbReference type="SAM" id="MobiDB-lite"/>
    </source>
</evidence>
<protein>
    <submittedName>
        <fullName evidence="2">Uncharacterized protein</fullName>
    </submittedName>
</protein>